<evidence type="ECO:0000256" key="7">
    <source>
        <dbReference type="PROSITE-ProRule" id="PRU01360"/>
    </source>
</evidence>
<dbReference type="Proteomes" id="UP001193463">
    <property type="component" value="Unassembled WGS sequence"/>
</dbReference>
<comment type="caution">
    <text evidence="10">The sequence shown here is derived from an EMBL/GenBank/DDBJ whole genome shotgun (WGS) entry which is preliminary data.</text>
</comment>
<comment type="similarity">
    <text evidence="7">Belongs to the TonB-dependent receptor family.</text>
</comment>
<organism evidence="10">
    <name type="scientific">Segatella copri</name>
    <dbReference type="NCBI Taxonomy" id="165179"/>
    <lineage>
        <taxon>Bacteria</taxon>
        <taxon>Pseudomonadati</taxon>
        <taxon>Bacteroidota</taxon>
        <taxon>Bacteroidia</taxon>
        <taxon>Bacteroidales</taxon>
        <taxon>Prevotellaceae</taxon>
        <taxon>Segatella</taxon>
    </lineage>
</organism>
<evidence type="ECO:0000256" key="4">
    <source>
        <dbReference type="ARBA" id="ARBA00022692"/>
    </source>
</evidence>
<accession>A0A646FQR5</accession>
<dbReference type="AlphaFoldDB" id="A0A646FQR5"/>
<dbReference type="EMBL" id="VZCX01000106">
    <property type="protein sequence ID" value="MQM97404.1"/>
    <property type="molecule type" value="Genomic_DNA"/>
</dbReference>
<proteinExistence type="inferred from homology"/>
<dbReference type="NCBIfam" id="TIGR04056">
    <property type="entry name" value="OMP_RagA_SusC"/>
    <property type="match status" value="1"/>
</dbReference>
<name>A0A646FQR5_9BACT</name>
<dbReference type="InterPro" id="IPR036942">
    <property type="entry name" value="Beta-barrel_TonB_sf"/>
</dbReference>
<keyword evidence="3 7" id="KW-1134">Transmembrane beta strand</keyword>
<dbReference type="GO" id="GO:0009279">
    <property type="term" value="C:cell outer membrane"/>
    <property type="evidence" value="ECO:0007669"/>
    <property type="project" value="UniProtKB-SubCell"/>
</dbReference>
<dbReference type="Gene3D" id="2.170.130.10">
    <property type="entry name" value="TonB-dependent receptor, plug domain"/>
    <property type="match status" value="1"/>
</dbReference>
<dbReference type="InterPro" id="IPR037066">
    <property type="entry name" value="Plug_dom_sf"/>
</dbReference>
<evidence type="ECO:0000256" key="1">
    <source>
        <dbReference type="ARBA" id="ARBA00004571"/>
    </source>
</evidence>
<evidence type="ECO:0000313" key="10">
    <source>
        <dbReference type="EMBL" id="MQM97404.1"/>
    </source>
</evidence>
<keyword evidence="4 7" id="KW-0812">Transmembrane</keyword>
<dbReference type="InterPro" id="IPR039426">
    <property type="entry name" value="TonB-dep_rcpt-like"/>
</dbReference>
<dbReference type="Pfam" id="PF07715">
    <property type="entry name" value="Plug"/>
    <property type="match status" value="1"/>
</dbReference>
<evidence type="ECO:0000256" key="3">
    <source>
        <dbReference type="ARBA" id="ARBA00022452"/>
    </source>
</evidence>
<dbReference type="PROSITE" id="PS52016">
    <property type="entry name" value="TONB_DEPENDENT_REC_3"/>
    <property type="match status" value="1"/>
</dbReference>
<keyword evidence="5 7" id="KW-0472">Membrane</keyword>
<dbReference type="FunFam" id="2.60.40.1120:FF:000003">
    <property type="entry name" value="Outer membrane protein Omp121"/>
    <property type="match status" value="1"/>
</dbReference>
<dbReference type="SUPFAM" id="SSF49464">
    <property type="entry name" value="Carboxypeptidase regulatory domain-like"/>
    <property type="match status" value="1"/>
</dbReference>
<evidence type="ECO:0000256" key="5">
    <source>
        <dbReference type="ARBA" id="ARBA00023136"/>
    </source>
</evidence>
<dbReference type="InterPro" id="IPR008969">
    <property type="entry name" value="CarboxyPept-like_regulatory"/>
</dbReference>
<protein>
    <submittedName>
        <fullName evidence="10">TonB-dependent receptor</fullName>
    </submittedName>
</protein>
<evidence type="ECO:0000259" key="9">
    <source>
        <dbReference type="Pfam" id="PF07715"/>
    </source>
</evidence>
<keyword evidence="10" id="KW-0675">Receptor</keyword>
<dbReference type="SUPFAM" id="SSF56935">
    <property type="entry name" value="Porins"/>
    <property type="match status" value="1"/>
</dbReference>
<keyword evidence="6 7" id="KW-0998">Cell outer membrane</keyword>
<dbReference type="FunFam" id="2.170.130.10:FF:000003">
    <property type="entry name" value="SusC/RagA family TonB-linked outer membrane protein"/>
    <property type="match status" value="1"/>
</dbReference>
<dbReference type="Gene3D" id="2.60.40.1120">
    <property type="entry name" value="Carboxypeptidase-like, regulatory domain"/>
    <property type="match status" value="1"/>
</dbReference>
<comment type="subcellular location">
    <subcellularLocation>
        <location evidence="1 7">Cell outer membrane</location>
        <topology evidence="1 7">Multi-pass membrane protein</topology>
    </subcellularLocation>
</comment>
<reference evidence="10" key="1">
    <citation type="submission" date="2019-09" db="EMBL/GenBank/DDBJ databases">
        <title>Distinct polysaccharide growth profiles of human intestinal Prevotella copri isolates.</title>
        <authorList>
            <person name="Fehlner-Peach H."/>
            <person name="Magnabosco C."/>
            <person name="Raghavan V."/>
            <person name="Scher J.U."/>
            <person name="Tett A."/>
            <person name="Cox L.M."/>
            <person name="Gottsegen C."/>
            <person name="Watters A."/>
            <person name="Wiltshire- Gordon J.D."/>
            <person name="Segata N."/>
            <person name="Bonneau R."/>
            <person name="Littman D.R."/>
        </authorList>
    </citation>
    <scope>NUCLEOTIDE SEQUENCE</scope>
    <source>
        <strain evidence="10">IAQ1183</strain>
    </source>
</reference>
<dbReference type="InterPro" id="IPR023996">
    <property type="entry name" value="TonB-dep_OMP_SusC/RagA"/>
</dbReference>
<evidence type="ECO:0000256" key="8">
    <source>
        <dbReference type="SAM" id="SignalP"/>
    </source>
</evidence>
<dbReference type="Gene3D" id="2.40.170.20">
    <property type="entry name" value="TonB-dependent receptor, beta-barrel domain"/>
    <property type="match status" value="1"/>
</dbReference>
<dbReference type="RefSeq" id="WP_153084615.1">
    <property type="nucleotide sequence ID" value="NZ_VZCX01000106.1"/>
</dbReference>
<feature type="signal peptide" evidence="8">
    <location>
        <begin position="1"/>
        <end position="27"/>
    </location>
</feature>
<dbReference type="InterPro" id="IPR023997">
    <property type="entry name" value="TonB-dep_OMP_SusC/RagA_CS"/>
</dbReference>
<gene>
    <name evidence="10" type="ORF">F7D96_14300</name>
</gene>
<dbReference type="NCBIfam" id="TIGR04057">
    <property type="entry name" value="SusC_RagA_signa"/>
    <property type="match status" value="1"/>
</dbReference>
<evidence type="ECO:0000256" key="2">
    <source>
        <dbReference type="ARBA" id="ARBA00022448"/>
    </source>
</evidence>
<keyword evidence="2 7" id="KW-0813">Transport</keyword>
<evidence type="ECO:0000256" key="6">
    <source>
        <dbReference type="ARBA" id="ARBA00023237"/>
    </source>
</evidence>
<dbReference type="InterPro" id="IPR012910">
    <property type="entry name" value="Plug_dom"/>
</dbReference>
<sequence length="1048" mass="116633">MIEQVLTMKRTAALCLVGAFCSLNAQAQKIQVKGNLVDGTGEPLIGATVKVKGNASVGAVTDLDGNFSISVPSENSILVFTYVGMKTKEVKIGKKRDFKLSMEDDNAIGEVVVVGYGQQKKASVVGSIAQTTGDVLERAAGVSDIGAALTGNLPGVVTVQGNGMPGEEEPQIIIRGASSWNNSDPLVLVDGIERPMSSVDIGSVESISVLKDASATAVYGVKGANGVILITTKRGKEGKAKIDVGFNATLKAPSKLPNKYDSYDALMFRNRAVEHELGVSPESWSYIRPQSFIENYRNQTTDEQRERYANVDWQDALFKKSAMSYNANVNVSGGTSFVKYFASADFVHEGDLFREYDNGRNYNSGYGYNRINVRSNLDFSITKTTTLKVNVSGSNGVRKAPWSNMSNSEWQIGQQWAGAYNIAPDVFLPQYSDGSWGYYPNASNVSNSAQNLAIGGTAQATTTRINTDFTLEQKLDFITKGLNLRGTVSWDNVFVETSRGINDLNNTAQTKYVDPETGNITYGQVYESNNKFDWKQGVNWSTSGGSVDNNQTVRNLYYQLQLNWARKFGQHDVTAMGLFSRQENARGSVMPTYREDWAFRATYSYAGRYNIEYNGAYNGSEKFSKDNRFAFFNSGAIGWTITEENFMKYLRDKHIIDMLKFRASYGEIGDDNLGDPFDSSRRWLYMNQWAYGGNTVMDLDHTNSIYTWYRQNTLGNKDVKWETVKKTNFGIDYGFLGGLITGSLDFFCDRRNDILIFGDNRSIPSYFGTTAPTINKGKVRTSGYELELKLNKKFANGIRLWGNINMTHAKNKVILKDDAQLTPNYQKEAGYSMGQYHSYIDRGFINDIDDLIGSPAHESNDNHRLVGDYYIVDFNGDGVVDSKDSAPVGYSSSPQNTYNATIGIEYKGFSAFAQFYGVTNVTRDVTLTSFGDKLDNVYDTGTWWDKNESSPESIIPRWGATQSDYSNGTQFLYDGSYIRLKNVEIAYTWTKGWIKALGMNYLKLYLNGNNLWLWTRMPDDREANLGGGGFLGAYPTVRRFNLGVKFSL</sequence>
<feature type="chain" id="PRO_5024966137" evidence="8">
    <location>
        <begin position="28"/>
        <end position="1048"/>
    </location>
</feature>
<feature type="domain" description="TonB-dependent receptor plug" evidence="9">
    <location>
        <begin position="121"/>
        <end position="227"/>
    </location>
</feature>
<keyword evidence="8" id="KW-0732">Signal</keyword>
<dbReference type="Pfam" id="PF13715">
    <property type="entry name" value="CarbopepD_reg_2"/>
    <property type="match status" value="1"/>
</dbReference>